<evidence type="ECO:0008006" key="4">
    <source>
        <dbReference type="Google" id="ProtNLM"/>
    </source>
</evidence>
<dbReference type="RefSeq" id="WP_143234603.1">
    <property type="nucleotide sequence ID" value="NZ_OBDY01000004.1"/>
</dbReference>
<evidence type="ECO:0000256" key="1">
    <source>
        <dbReference type="SAM" id="SignalP"/>
    </source>
</evidence>
<sequence length="167" mass="18115">MRKTLRRLLRQALAVLSVGAAVLVTLAVPAQAVPNPSAHNCGSYGSGGMPGRLQLCTVIQTTYLPAPAYAHVRFDMRVSIGPAATSADHCIMTGWVSVRGFGESKWDTPREIRGCDPAIGTNIEYKTRILDTDSAGRFFTAHGCLTLTWDDSDYYWQECFSGDSVSP</sequence>
<feature type="signal peptide" evidence="1">
    <location>
        <begin position="1"/>
        <end position="32"/>
    </location>
</feature>
<keyword evidence="3" id="KW-1185">Reference proteome</keyword>
<keyword evidence="1" id="KW-0732">Signal</keyword>
<evidence type="ECO:0000313" key="2">
    <source>
        <dbReference type="EMBL" id="SNY34715.1"/>
    </source>
</evidence>
<name>A0A285HG72_9ACTN</name>
<reference evidence="2 3" key="1">
    <citation type="submission" date="2017-09" db="EMBL/GenBank/DDBJ databases">
        <authorList>
            <person name="Ehlers B."/>
            <person name="Leendertz F.H."/>
        </authorList>
    </citation>
    <scope>NUCLEOTIDE SEQUENCE [LARGE SCALE GENOMIC DNA]</scope>
    <source>
        <strain evidence="2 3">CGMCC 4.6857</strain>
    </source>
</reference>
<evidence type="ECO:0000313" key="3">
    <source>
        <dbReference type="Proteomes" id="UP000219612"/>
    </source>
</evidence>
<dbReference type="Proteomes" id="UP000219612">
    <property type="component" value="Unassembled WGS sequence"/>
</dbReference>
<gene>
    <name evidence="2" type="ORF">SAMN05421748_104326</name>
</gene>
<feature type="chain" id="PRO_5012786606" description="Secreted protein" evidence="1">
    <location>
        <begin position="33"/>
        <end position="167"/>
    </location>
</feature>
<accession>A0A285HG72</accession>
<organism evidence="2 3">
    <name type="scientific">Paractinoplanes atraurantiacus</name>
    <dbReference type="NCBI Taxonomy" id="1036182"/>
    <lineage>
        <taxon>Bacteria</taxon>
        <taxon>Bacillati</taxon>
        <taxon>Actinomycetota</taxon>
        <taxon>Actinomycetes</taxon>
        <taxon>Micromonosporales</taxon>
        <taxon>Micromonosporaceae</taxon>
        <taxon>Paractinoplanes</taxon>
    </lineage>
</organism>
<protein>
    <recommendedName>
        <fullName evidence="4">Secreted protein</fullName>
    </recommendedName>
</protein>
<dbReference type="AlphaFoldDB" id="A0A285HG72"/>
<dbReference type="EMBL" id="OBDY01000004">
    <property type="protein sequence ID" value="SNY34715.1"/>
    <property type="molecule type" value="Genomic_DNA"/>
</dbReference>
<proteinExistence type="predicted"/>